<dbReference type="KEGG" id="sgrg:L0C25_11695"/>
<feature type="signal peptide" evidence="2">
    <location>
        <begin position="1"/>
        <end position="26"/>
    </location>
</feature>
<reference evidence="3" key="1">
    <citation type="submission" date="2022-01" db="EMBL/GenBank/DDBJ databases">
        <title>Nocardioidaceae gen. sp. A5X3R13.</title>
        <authorList>
            <person name="Lopez Marin M.A."/>
            <person name="Uhlik O."/>
        </authorList>
    </citation>
    <scope>NUCLEOTIDE SEQUENCE</scope>
    <source>
        <strain evidence="3">A5X3R13</strain>
    </source>
</reference>
<evidence type="ECO:0000313" key="4">
    <source>
        <dbReference type="Proteomes" id="UP001164390"/>
    </source>
</evidence>
<feature type="region of interest" description="Disordered" evidence="1">
    <location>
        <begin position="26"/>
        <end position="49"/>
    </location>
</feature>
<keyword evidence="2" id="KW-0732">Signal</keyword>
<gene>
    <name evidence="3" type="ORF">L0C25_11695</name>
</gene>
<evidence type="ECO:0000256" key="2">
    <source>
        <dbReference type="SAM" id="SignalP"/>
    </source>
</evidence>
<accession>A0AA46TM74</accession>
<dbReference type="Proteomes" id="UP001164390">
    <property type="component" value="Chromosome"/>
</dbReference>
<proteinExistence type="predicted"/>
<evidence type="ECO:0000313" key="3">
    <source>
        <dbReference type="EMBL" id="UYM07698.1"/>
    </source>
</evidence>
<organism evidence="3 4">
    <name type="scientific">Solicola gregarius</name>
    <dbReference type="NCBI Taxonomy" id="2908642"/>
    <lineage>
        <taxon>Bacteria</taxon>
        <taxon>Bacillati</taxon>
        <taxon>Actinomycetota</taxon>
        <taxon>Actinomycetes</taxon>
        <taxon>Propionibacteriales</taxon>
        <taxon>Nocardioidaceae</taxon>
        <taxon>Solicola</taxon>
    </lineage>
</organism>
<dbReference type="RefSeq" id="WP_271636672.1">
    <property type="nucleotide sequence ID" value="NZ_CP094970.1"/>
</dbReference>
<protein>
    <recommendedName>
        <fullName evidence="5">DUF3558 domain-containing protein</fullName>
    </recommendedName>
</protein>
<evidence type="ECO:0008006" key="5">
    <source>
        <dbReference type="Google" id="ProtNLM"/>
    </source>
</evidence>
<dbReference type="EMBL" id="CP094970">
    <property type="protein sequence ID" value="UYM07698.1"/>
    <property type="molecule type" value="Genomic_DNA"/>
</dbReference>
<sequence length="519" mass="54935">MSRARPPLLAACAALILVAACSGGDADESYDPDPTVAYQSGVETPKDRDEDAVDAALGRIDPCALIDPAGAGVKGFPKSSELDPDGPHVCEVESPDYDEVRAVLGIELAAEDRFTRDLLNLGGAKAYLESSPTNTTFCRVALPVSFTHAIEFTGSSGGVGADACGPAKRFAALAAERLDQPDTLEQVAGPDRAGACDILRRAVDLKNKREFRSGQDFLFGMDKCGVWEAPDQTDTTDLQFEPVAPESYLEIGYSTPPNDEFTKDYGTVRGRALNGYSSGGCVLAWNEWDAPTNVEGNLVARFKASAPSCKAAKRLVAQVTKVVDDTPSSTADPQRPVLYAPDESDIAAPGGCVDLAEFATADCEAFVDAEVPEAASDVVGAADREPGVSCSLAGDAVREQFGDSMSPITATHGTDAAGGPAYMCGFTEPTHGRQVWIDVSSDEMPYEPGSEIDGHDAHDLETASEGTRQLWIAIDGGYVYGEVRVTPDRSTGMYSDSPVNDKPLDKLDEAMTDIMAEQF</sequence>
<name>A0AA46TM74_9ACTN</name>
<evidence type="ECO:0000256" key="1">
    <source>
        <dbReference type="SAM" id="MobiDB-lite"/>
    </source>
</evidence>
<dbReference type="PROSITE" id="PS51257">
    <property type="entry name" value="PROKAR_LIPOPROTEIN"/>
    <property type="match status" value="1"/>
</dbReference>
<dbReference type="AlphaFoldDB" id="A0AA46TM74"/>
<feature type="chain" id="PRO_5041415539" description="DUF3558 domain-containing protein" evidence="2">
    <location>
        <begin position="27"/>
        <end position="519"/>
    </location>
</feature>
<keyword evidence="4" id="KW-1185">Reference proteome</keyword>